<keyword evidence="3" id="KW-1185">Reference proteome</keyword>
<dbReference type="Proteomes" id="UP001387215">
    <property type="component" value="Unassembled WGS sequence"/>
</dbReference>
<comment type="caution">
    <text evidence="2">The sequence shown here is derived from an EMBL/GenBank/DDBJ whole genome shotgun (WGS) entry which is preliminary data.</text>
</comment>
<proteinExistence type="predicted"/>
<sequence>MSLHDGSEWNTLINEHSRSDSPCGDDLEYDEEYLHILRLAAGREERQSGTAVIPAEPPDWNEVERRALQLSARTKDLRIALLIARAKLECEGVPGLAQGLELTAAWLDRYWTELHPRLDALDEHDPLPRLNAVAALNAPEGMVRSLRNATLLRDRRGATVSVRDAAAAIALVNSTAVATTEQGMLIGQLRRAHADGQADIAGIPAVLASLARIKARFALELGTGFIPDFGAIEQPLHAIETACAVADESPASIAADAVANCESEIAADAAAAPSNAALLQLRSRRDVATVLEMASAYLERHEPSHPAPLLIRRALRLMDMSFYDIVRELAPASLAQVETVAGIAPAPAD</sequence>
<organism evidence="2 3">
    <name type="scientific">Lysobacter firmicutimachus</name>
    <dbReference type="NCBI Taxonomy" id="1792846"/>
    <lineage>
        <taxon>Bacteria</taxon>
        <taxon>Pseudomonadati</taxon>
        <taxon>Pseudomonadota</taxon>
        <taxon>Gammaproteobacteria</taxon>
        <taxon>Lysobacterales</taxon>
        <taxon>Lysobacteraceae</taxon>
        <taxon>Lysobacter</taxon>
    </lineage>
</organism>
<dbReference type="InterPro" id="IPR010657">
    <property type="entry name" value="ImpA_N"/>
</dbReference>
<dbReference type="PANTHER" id="PTHR37951:SF1">
    <property type="entry name" value="TYPE VI SECRETION SYSTEM COMPONENT TSSA1"/>
    <property type="match status" value="1"/>
</dbReference>
<dbReference type="EMBL" id="JBANDL010000002">
    <property type="protein sequence ID" value="MEI2455168.1"/>
    <property type="molecule type" value="Genomic_DNA"/>
</dbReference>
<feature type="domain" description="ImpA N-terminal" evidence="1">
    <location>
        <begin position="19"/>
        <end position="137"/>
    </location>
</feature>
<evidence type="ECO:0000259" key="1">
    <source>
        <dbReference type="Pfam" id="PF06812"/>
    </source>
</evidence>
<accession>A0ABU8D4D1</accession>
<name>A0ABU8D4D1_9GAMM</name>
<evidence type="ECO:0000313" key="3">
    <source>
        <dbReference type="Proteomes" id="UP001387215"/>
    </source>
</evidence>
<dbReference type="PANTHER" id="PTHR37951">
    <property type="entry name" value="CYTOPLASMIC PROTEIN-RELATED"/>
    <property type="match status" value="1"/>
</dbReference>
<protein>
    <submittedName>
        <fullName evidence="2">Type VI secretion system protein TssA</fullName>
    </submittedName>
</protein>
<dbReference type="RefSeq" id="WP_336131779.1">
    <property type="nucleotide sequence ID" value="NZ_JBANDL010000002.1"/>
</dbReference>
<dbReference type="Pfam" id="PF06812">
    <property type="entry name" value="ImpA_N"/>
    <property type="match status" value="1"/>
</dbReference>
<gene>
    <name evidence="2" type="primary">tssA</name>
    <name evidence="2" type="ORF">V2J18_10825</name>
</gene>
<evidence type="ECO:0000313" key="2">
    <source>
        <dbReference type="EMBL" id="MEI2455168.1"/>
    </source>
</evidence>
<dbReference type="InterPro" id="IPR017740">
    <property type="entry name" value="TssA-like"/>
</dbReference>
<dbReference type="NCBIfam" id="TIGR03363">
    <property type="entry name" value="VI_chp_8"/>
    <property type="match status" value="1"/>
</dbReference>
<reference evidence="2 3" key="1">
    <citation type="submission" date="2024-02" db="EMBL/GenBank/DDBJ databases">
        <title>Lysobacter Genome Sequencing and Mining.</title>
        <authorList>
            <person name="Bierman J."/>
            <person name="Walker M.C."/>
        </authorList>
    </citation>
    <scope>NUCLEOTIDE SEQUENCE [LARGE SCALE GENOMIC DNA]</scope>
    <source>
        <strain evidence="2 3">PB6250</strain>
    </source>
</reference>